<comment type="caution">
    <text evidence="1">The sequence shown here is derived from an EMBL/GenBank/DDBJ whole genome shotgun (WGS) entry which is preliminary data.</text>
</comment>
<gene>
    <name evidence="1" type="ORF">AZO1586R_139</name>
</gene>
<name>A0ACA8ZMT2_9GAMM</name>
<protein>
    <submittedName>
        <fullName evidence="1">Uncharacterized protein</fullName>
    </submittedName>
</protein>
<sequence length="339" mass="37769">DVITSRPDNTVTFINQRKQATKLSSITNGFGIQTTLNYKPLTDSSVYTKDTKGSYPNINIQNARQVISSVTTDNAIGGQNTTTYKYGKAKVNIKGRGNLGFGWIEKKDLQSNKLTRTRYNQSYPYIAQVAATKEYIETNGSRQLLNQQINTYRKKSLYNNRVHSLYLYQSQEKSYDFNSSNLLTTVTTNQSNIDDYGNVGTISVTTKGNDNTFTKTTQNTYNNDPAKWHLGRLTKATVTHKAPNTPNITRTSSFTYNKKGLLSSETIAPYTNKSLTTTYEYDRFGNKTKSTTTGSGIVDGSSTTIKYSADGKFPIKTTNALGHFETKTFDAKTGNILTL</sequence>
<proteinExistence type="predicted"/>
<feature type="non-terminal residue" evidence="1">
    <location>
        <position position="339"/>
    </location>
</feature>
<dbReference type="Proteomes" id="UP000635628">
    <property type="component" value="Unassembled WGS sequence"/>
</dbReference>
<dbReference type="EMBL" id="CAESAP020000041">
    <property type="protein sequence ID" value="CAB5494888.1"/>
    <property type="molecule type" value="Genomic_DNA"/>
</dbReference>
<organism evidence="1 2">
    <name type="scientific">Bathymodiolus azoricus thioautotrophic gill symbiont</name>
    <dbReference type="NCBI Taxonomy" id="235205"/>
    <lineage>
        <taxon>Bacteria</taxon>
        <taxon>Pseudomonadati</taxon>
        <taxon>Pseudomonadota</taxon>
        <taxon>Gammaproteobacteria</taxon>
        <taxon>sulfur-oxidizing symbionts</taxon>
    </lineage>
</organism>
<keyword evidence="2" id="KW-1185">Reference proteome</keyword>
<accession>A0ACA8ZMT2</accession>
<evidence type="ECO:0000313" key="2">
    <source>
        <dbReference type="Proteomes" id="UP000635628"/>
    </source>
</evidence>
<feature type="non-terminal residue" evidence="1">
    <location>
        <position position="1"/>
    </location>
</feature>
<evidence type="ECO:0000313" key="1">
    <source>
        <dbReference type="EMBL" id="CAB5494888.1"/>
    </source>
</evidence>
<reference evidence="1" key="1">
    <citation type="submission" date="2020-05" db="EMBL/GenBank/DDBJ databases">
        <authorList>
            <person name="Petersen J."/>
            <person name="Sayavedra L."/>
        </authorList>
    </citation>
    <scope>NUCLEOTIDE SEQUENCE</scope>
    <source>
        <strain evidence="1">B azoricus SOX Menez Gwen</strain>
    </source>
</reference>